<dbReference type="Gene3D" id="3.40.30.10">
    <property type="entry name" value="Glutaredoxin"/>
    <property type="match status" value="1"/>
</dbReference>
<feature type="domain" description="Spermatogenesis-associated protein 20-like TRX" evidence="1">
    <location>
        <begin position="6"/>
        <end position="157"/>
    </location>
</feature>
<accession>A0A1G1YMG2</accession>
<dbReference type="PIRSF" id="PIRSF006402">
    <property type="entry name" value="UCP006402_thioredoxin"/>
    <property type="match status" value="1"/>
</dbReference>
<dbReference type="PANTHER" id="PTHR42899">
    <property type="entry name" value="SPERMATOGENESIS-ASSOCIATED PROTEIN 20"/>
    <property type="match status" value="1"/>
</dbReference>
<evidence type="ECO:0000259" key="1">
    <source>
        <dbReference type="Pfam" id="PF03190"/>
    </source>
</evidence>
<dbReference type="AlphaFoldDB" id="A0A1G1YMG2"/>
<sequence>MINFNKNNLDQSSSPYLQQHQENPIHWQEWSTEVLEHAKKNNKIILVSVGYATCHWCHVMAKESFSNNEIANFLNQHFICIKVDKEQRPDIDQYLMHFMQETNGHGGWPLNVFLTPDQKPFLALTYVPLTPKYGLPGFLDILQHIQLSNQQQNKKIPTYHPHTHTTESVEEQQLIEVIKNNFTGTGFNSGPQFPPHNTLLFLLTWYEQHKDKEIKTILEKILEVMATGGLHDHLQGGFYRYCIDESWTIPHFEKMLYDQAMHLWVYSLAYKILKKPEHKIITEKIITCLEDSYANKLYYAAHDADTDHHEGSTYIWDITELQQHLTKPEFSQLQQVYTLESNFESKIHLIKKTNTFLPEIEQKLLQLRKKRTQPFTDKKYITSWNALLGIGFLMAYRHCSNSIAKVKAKLLFNTILKEHYSQEKLHHSSYQRKLQPGEFLEDYAALLLFATYLYEDTGEYKDIIATLYTQLQKFQHKLKPKQWQESITTDFIEIPAQTYDHPTPSSTSLAVMAKQRAEIILEKEYIITAEYKQLFQHDFYNLTTLMNHAHIIHLPHPIQWQHLPSNCMQLYAPKIQDCYQHKCMEYKDITQLLANLKYS</sequence>
<comment type="caution">
    <text evidence="2">The sequence shown here is derived from an EMBL/GenBank/DDBJ whole genome shotgun (WGS) entry which is preliminary data.</text>
</comment>
<organism evidence="2 3">
    <name type="scientific">Candidatus Buchananbacteria bacterium RIFCSPLOWO2_01_FULL_40_23b</name>
    <dbReference type="NCBI Taxonomy" id="1797544"/>
    <lineage>
        <taxon>Bacteria</taxon>
        <taxon>Candidatus Buchananiibacteriota</taxon>
    </lineage>
</organism>
<evidence type="ECO:0000313" key="3">
    <source>
        <dbReference type="Proteomes" id="UP000178122"/>
    </source>
</evidence>
<dbReference type="CDD" id="cd02955">
    <property type="entry name" value="SSP411"/>
    <property type="match status" value="1"/>
</dbReference>
<gene>
    <name evidence="2" type="ORF">A2912_03720</name>
</gene>
<dbReference type="PANTHER" id="PTHR42899:SF1">
    <property type="entry name" value="SPERMATOGENESIS-ASSOCIATED PROTEIN 20"/>
    <property type="match status" value="1"/>
</dbReference>
<dbReference type="EMBL" id="MHIN01000045">
    <property type="protein sequence ID" value="OGY53553.1"/>
    <property type="molecule type" value="Genomic_DNA"/>
</dbReference>
<dbReference type="Gene3D" id="1.50.10.10">
    <property type="match status" value="1"/>
</dbReference>
<dbReference type="SUPFAM" id="SSF48208">
    <property type="entry name" value="Six-hairpin glycosidases"/>
    <property type="match status" value="1"/>
</dbReference>
<dbReference type="Pfam" id="PF03190">
    <property type="entry name" value="Thioredox_DsbH"/>
    <property type="match status" value="1"/>
</dbReference>
<protein>
    <recommendedName>
        <fullName evidence="1">Spermatogenesis-associated protein 20-like TRX domain-containing protein</fullName>
    </recommendedName>
</protein>
<evidence type="ECO:0000313" key="2">
    <source>
        <dbReference type="EMBL" id="OGY53553.1"/>
    </source>
</evidence>
<name>A0A1G1YMG2_9BACT</name>
<dbReference type="GO" id="GO:0005975">
    <property type="term" value="P:carbohydrate metabolic process"/>
    <property type="evidence" value="ECO:0007669"/>
    <property type="project" value="InterPro"/>
</dbReference>
<dbReference type="InterPro" id="IPR004879">
    <property type="entry name" value="Ssp411-like_TRX"/>
</dbReference>
<dbReference type="InterPro" id="IPR012341">
    <property type="entry name" value="6hp_glycosidase-like_sf"/>
</dbReference>
<dbReference type="Proteomes" id="UP000178122">
    <property type="component" value="Unassembled WGS sequence"/>
</dbReference>
<dbReference type="InterPro" id="IPR036249">
    <property type="entry name" value="Thioredoxin-like_sf"/>
</dbReference>
<proteinExistence type="predicted"/>
<reference evidence="2 3" key="1">
    <citation type="journal article" date="2016" name="Nat. Commun.">
        <title>Thousands of microbial genomes shed light on interconnected biogeochemical processes in an aquifer system.</title>
        <authorList>
            <person name="Anantharaman K."/>
            <person name="Brown C.T."/>
            <person name="Hug L.A."/>
            <person name="Sharon I."/>
            <person name="Castelle C.J."/>
            <person name="Probst A.J."/>
            <person name="Thomas B.C."/>
            <person name="Singh A."/>
            <person name="Wilkins M.J."/>
            <person name="Karaoz U."/>
            <person name="Brodie E.L."/>
            <person name="Williams K.H."/>
            <person name="Hubbard S.S."/>
            <person name="Banfield J.F."/>
        </authorList>
    </citation>
    <scope>NUCLEOTIDE SEQUENCE [LARGE SCALE GENOMIC DNA]</scope>
</reference>
<dbReference type="InterPro" id="IPR024705">
    <property type="entry name" value="Ssp411"/>
</dbReference>
<dbReference type="InterPro" id="IPR008928">
    <property type="entry name" value="6-hairpin_glycosidase_sf"/>
</dbReference>
<dbReference type="SUPFAM" id="SSF52833">
    <property type="entry name" value="Thioredoxin-like"/>
    <property type="match status" value="1"/>
</dbReference>